<dbReference type="OrthoDB" id="6196468at2"/>
<dbReference type="Pfam" id="PF04074">
    <property type="entry name" value="DUF386"/>
    <property type="match status" value="1"/>
</dbReference>
<dbReference type="AlphaFoldDB" id="A0A506VA95"/>
<proteinExistence type="predicted"/>
<dbReference type="PANTHER" id="PTHR34986">
    <property type="entry name" value="EVOLVED BETA-GALACTOSIDASE SUBUNIT BETA"/>
    <property type="match status" value="1"/>
</dbReference>
<dbReference type="InterPro" id="IPR004375">
    <property type="entry name" value="NanQ/TabA/YiaL"/>
</dbReference>
<dbReference type="GO" id="GO:0005829">
    <property type="term" value="C:cytosol"/>
    <property type="evidence" value="ECO:0007669"/>
    <property type="project" value="TreeGrafter"/>
</dbReference>
<evidence type="ECO:0000313" key="2">
    <source>
        <dbReference type="Proteomes" id="UP000319523"/>
    </source>
</evidence>
<dbReference type="Gene3D" id="2.60.120.370">
    <property type="entry name" value="YhcH/YjgK/YiaL"/>
    <property type="match status" value="1"/>
</dbReference>
<keyword evidence="2" id="KW-1185">Reference proteome</keyword>
<accession>A0A506VA95</accession>
<gene>
    <name evidence="1" type="ORF">FKM52_11105</name>
</gene>
<dbReference type="NCBIfam" id="TIGR00022">
    <property type="entry name" value="YhcH/YjgK/YiaL family protein"/>
    <property type="match status" value="1"/>
</dbReference>
<protein>
    <submittedName>
        <fullName evidence="1">DUF386 domain-containing protein</fullName>
    </submittedName>
</protein>
<sequence length="155" mass="17102">MIIGDIHHPECAGLSPVLLQAVRLALKMQPQQCEPGRYDLQGDEIYMNVMRFATQPAQSKKAELHEKFIDIQILLEGDETIHYGVVGSARECEAWHKEEDYQLCAAIAGQQQVALKPGMFAIFFPGEPHKPGVQGAQSAEIKKTVIKVNHALVAG</sequence>
<dbReference type="PANTHER" id="PTHR34986:SF5">
    <property type="entry name" value="N-ACETYLNEURAMINATE ANOMERASE NANQ"/>
    <property type="match status" value="1"/>
</dbReference>
<comment type="caution">
    <text evidence="1">The sequence shown here is derived from an EMBL/GenBank/DDBJ whole genome shotgun (WGS) entry which is preliminary data.</text>
</comment>
<dbReference type="NCBIfam" id="NF040884">
    <property type="entry name" value="acetylneur_anom"/>
    <property type="match status" value="1"/>
</dbReference>
<organism evidence="1 2">
    <name type="scientific">Mixta tenebrionis</name>
    <dbReference type="NCBI Taxonomy" id="2562439"/>
    <lineage>
        <taxon>Bacteria</taxon>
        <taxon>Pseudomonadati</taxon>
        <taxon>Pseudomonadota</taxon>
        <taxon>Gammaproteobacteria</taxon>
        <taxon>Enterobacterales</taxon>
        <taxon>Erwiniaceae</taxon>
        <taxon>Mixta</taxon>
    </lineage>
</organism>
<reference evidence="1 2" key="1">
    <citation type="submission" date="2019-06" db="EMBL/GenBank/DDBJ databases">
        <authorList>
            <person name="Yang Y."/>
        </authorList>
    </citation>
    <scope>NUCLEOTIDE SEQUENCE [LARGE SCALE GENOMIC DNA]</scope>
    <source>
        <strain evidence="1 2">BIT-26</strain>
    </source>
</reference>
<dbReference type="EMBL" id="VHQI01000006">
    <property type="protein sequence ID" value="TPW41903.1"/>
    <property type="molecule type" value="Genomic_DNA"/>
</dbReference>
<dbReference type="RefSeq" id="WP_141176248.1">
    <property type="nucleotide sequence ID" value="NZ_JBHUFX010000002.1"/>
</dbReference>
<name>A0A506VA95_9GAMM</name>
<dbReference type="InterPro" id="IPR049827">
    <property type="entry name" value="NanQ"/>
</dbReference>
<dbReference type="InterPro" id="IPR037012">
    <property type="entry name" value="NanQ/TabA/YiaL_sf"/>
</dbReference>
<dbReference type="Proteomes" id="UP000319523">
    <property type="component" value="Unassembled WGS sequence"/>
</dbReference>
<evidence type="ECO:0000313" key="1">
    <source>
        <dbReference type="EMBL" id="TPW41903.1"/>
    </source>
</evidence>
<dbReference type="SUPFAM" id="SSF51197">
    <property type="entry name" value="Clavaminate synthase-like"/>
    <property type="match status" value="1"/>
</dbReference>